<protein>
    <submittedName>
        <fullName evidence="1">Uncharacterized protein</fullName>
    </submittedName>
</protein>
<accession>A0A1H9LE59</accession>
<gene>
    <name evidence="1" type="ORF">SAMN05421767_1191</name>
</gene>
<proteinExistence type="predicted"/>
<keyword evidence="2" id="KW-1185">Reference proteome</keyword>
<reference evidence="1 2" key="1">
    <citation type="submission" date="2016-10" db="EMBL/GenBank/DDBJ databases">
        <authorList>
            <person name="de Groot N.N."/>
        </authorList>
    </citation>
    <scope>NUCLEOTIDE SEQUENCE [LARGE SCALE GENOMIC DNA]</scope>
    <source>
        <strain evidence="1 2">DSM 15827</strain>
    </source>
</reference>
<dbReference type="RefSeq" id="WP_218138923.1">
    <property type="nucleotide sequence ID" value="NZ_FOGF01000019.1"/>
</dbReference>
<dbReference type="Proteomes" id="UP000198556">
    <property type="component" value="Unassembled WGS sequence"/>
</dbReference>
<feature type="non-terminal residue" evidence="1">
    <location>
        <position position="69"/>
    </location>
</feature>
<dbReference type="EMBL" id="FOGF01000019">
    <property type="protein sequence ID" value="SER09771.1"/>
    <property type="molecule type" value="Genomic_DNA"/>
</dbReference>
<evidence type="ECO:0000313" key="2">
    <source>
        <dbReference type="Proteomes" id="UP000198556"/>
    </source>
</evidence>
<name>A0A1H9LE59_9LACT</name>
<organism evidence="1 2">
    <name type="scientific">Granulicatella balaenopterae</name>
    <dbReference type="NCBI Taxonomy" id="137733"/>
    <lineage>
        <taxon>Bacteria</taxon>
        <taxon>Bacillati</taxon>
        <taxon>Bacillota</taxon>
        <taxon>Bacilli</taxon>
        <taxon>Lactobacillales</taxon>
        <taxon>Carnobacteriaceae</taxon>
        <taxon>Granulicatella</taxon>
    </lineage>
</organism>
<dbReference type="AlphaFoldDB" id="A0A1H9LE59"/>
<sequence>MIDKEYNKILKKYHKLSDRHILVVETDMPYSDVLKVVNLSDKIRKAGNELVSLIRKNYDQLLRTKRYRK</sequence>
<evidence type="ECO:0000313" key="1">
    <source>
        <dbReference type="EMBL" id="SER09771.1"/>
    </source>
</evidence>